<feature type="chain" id="PRO_5043909163" evidence="1">
    <location>
        <begin position="18"/>
        <end position="186"/>
    </location>
</feature>
<comment type="caution">
    <text evidence="2">The sequence shown here is derived from an EMBL/GenBank/DDBJ whole genome shotgun (WGS) entry which is preliminary data.</text>
</comment>
<evidence type="ECO:0000313" key="2">
    <source>
        <dbReference type="EMBL" id="CAK1585096.1"/>
    </source>
</evidence>
<evidence type="ECO:0000256" key="1">
    <source>
        <dbReference type="SAM" id="SignalP"/>
    </source>
</evidence>
<keyword evidence="3" id="KW-1185">Reference proteome</keyword>
<sequence>MIKTILLLNFFAVVCIAESPELPPARCGIIPKNVYSCMGNPRVVKPSASDKCVGADTQCDRMTCLFRESGFMIGDKVNTKKLTEHFDEFKKEFPEWTAAVDQLKTSCITNDLPPQGIYINCPAYDVMMCALTSFIRNVQPSQWSTAQDCAHARQYAAYCPVCPNDCFARLIPTGSCNSCQLLPRSP</sequence>
<gene>
    <name evidence="2" type="ORF">PARMNEM_LOCUS6237</name>
</gene>
<protein>
    <submittedName>
        <fullName evidence="2">Uncharacterized protein</fullName>
    </submittedName>
</protein>
<dbReference type="AlphaFoldDB" id="A0AAV1KPW5"/>
<accession>A0AAV1KPW5</accession>
<organism evidence="2 3">
    <name type="scientific">Parnassius mnemosyne</name>
    <name type="common">clouded apollo</name>
    <dbReference type="NCBI Taxonomy" id="213953"/>
    <lineage>
        <taxon>Eukaryota</taxon>
        <taxon>Metazoa</taxon>
        <taxon>Ecdysozoa</taxon>
        <taxon>Arthropoda</taxon>
        <taxon>Hexapoda</taxon>
        <taxon>Insecta</taxon>
        <taxon>Pterygota</taxon>
        <taxon>Neoptera</taxon>
        <taxon>Endopterygota</taxon>
        <taxon>Lepidoptera</taxon>
        <taxon>Glossata</taxon>
        <taxon>Ditrysia</taxon>
        <taxon>Papilionoidea</taxon>
        <taxon>Papilionidae</taxon>
        <taxon>Parnassiinae</taxon>
        <taxon>Parnassini</taxon>
        <taxon>Parnassius</taxon>
        <taxon>Driopa</taxon>
    </lineage>
</organism>
<reference evidence="2 3" key="1">
    <citation type="submission" date="2023-11" db="EMBL/GenBank/DDBJ databases">
        <authorList>
            <person name="Hedman E."/>
            <person name="Englund M."/>
            <person name="Stromberg M."/>
            <person name="Nyberg Akerstrom W."/>
            <person name="Nylinder S."/>
            <person name="Jareborg N."/>
            <person name="Kallberg Y."/>
            <person name="Kronander E."/>
        </authorList>
    </citation>
    <scope>NUCLEOTIDE SEQUENCE [LARGE SCALE GENOMIC DNA]</scope>
</reference>
<dbReference type="Gene3D" id="1.10.238.270">
    <property type="match status" value="1"/>
</dbReference>
<dbReference type="Proteomes" id="UP001314205">
    <property type="component" value="Unassembled WGS sequence"/>
</dbReference>
<name>A0AAV1KPW5_9NEOP</name>
<proteinExistence type="predicted"/>
<keyword evidence="1" id="KW-0732">Signal</keyword>
<feature type="signal peptide" evidence="1">
    <location>
        <begin position="1"/>
        <end position="17"/>
    </location>
</feature>
<dbReference type="EMBL" id="CAVLGL010000079">
    <property type="protein sequence ID" value="CAK1585096.1"/>
    <property type="molecule type" value="Genomic_DNA"/>
</dbReference>
<evidence type="ECO:0000313" key="3">
    <source>
        <dbReference type="Proteomes" id="UP001314205"/>
    </source>
</evidence>